<reference evidence="3 4" key="1">
    <citation type="submission" date="2019-06" db="EMBL/GenBank/DDBJ databases">
        <title>A large-scale integrated study on North Sea by COGITO (Coastal Microbe Genomic &amp; Taxonomic Observatory).</title>
        <authorList>
            <person name="Teeling H."/>
        </authorList>
    </citation>
    <scope>NUCLEOTIDE SEQUENCE [LARGE SCALE GENOMIC DNA]</scope>
    <source>
        <strain evidence="3 4">MAR_2009_79</strain>
    </source>
</reference>
<dbReference type="GO" id="GO:0004519">
    <property type="term" value="F:endonuclease activity"/>
    <property type="evidence" value="ECO:0007669"/>
    <property type="project" value="UniProtKB-KW"/>
</dbReference>
<evidence type="ECO:0000259" key="2">
    <source>
        <dbReference type="PROSITE" id="PS50164"/>
    </source>
</evidence>
<accession>A0ABY3AB81</accession>
<gene>
    <name evidence="3" type="ORF">GQ41_2235</name>
</gene>
<keyword evidence="3" id="KW-0378">Hydrolase</keyword>
<name>A0ABY3AB81_9FLAO</name>
<comment type="caution">
    <text evidence="3">The sequence shown here is derived from an EMBL/GenBank/DDBJ whole genome shotgun (WGS) entry which is preliminary data.</text>
</comment>
<dbReference type="EMBL" id="VHIF01000001">
    <property type="protein sequence ID" value="TQO37613.1"/>
    <property type="molecule type" value="Genomic_DNA"/>
</dbReference>
<keyword evidence="4" id="KW-1185">Reference proteome</keyword>
<dbReference type="InterPro" id="IPR050190">
    <property type="entry name" value="UPF0213_domain"/>
</dbReference>
<dbReference type="Gene3D" id="3.40.1440.10">
    <property type="entry name" value="GIY-YIG endonuclease"/>
    <property type="match status" value="1"/>
</dbReference>
<dbReference type="Proteomes" id="UP000315363">
    <property type="component" value="Unassembled WGS sequence"/>
</dbReference>
<comment type="similarity">
    <text evidence="1">Belongs to the UPF0213 family.</text>
</comment>
<keyword evidence="3" id="KW-0255">Endonuclease</keyword>
<dbReference type="InterPro" id="IPR035901">
    <property type="entry name" value="GIY-YIG_endonuc_sf"/>
</dbReference>
<protein>
    <submittedName>
        <fullName evidence="3">Endonuclease</fullName>
    </submittedName>
</protein>
<evidence type="ECO:0000256" key="1">
    <source>
        <dbReference type="ARBA" id="ARBA00007435"/>
    </source>
</evidence>
<dbReference type="PANTHER" id="PTHR34477:SF1">
    <property type="entry name" value="UPF0213 PROTEIN YHBQ"/>
    <property type="match status" value="1"/>
</dbReference>
<dbReference type="PROSITE" id="PS50164">
    <property type="entry name" value="GIY_YIG"/>
    <property type="match status" value="1"/>
</dbReference>
<dbReference type="SUPFAM" id="SSF82771">
    <property type="entry name" value="GIY-YIG endonuclease"/>
    <property type="match status" value="1"/>
</dbReference>
<evidence type="ECO:0000313" key="4">
    <source>
        <dbReference type="Proteomes" id="UP000315363"/>
    </source>
</evidence>
<dbReference type="PANTHER" id="PTHR34477">
    <property type="entry name" value="UPF0213 PROTEIN YHBQ"/>
    <property type="match status" value="1"/>
</dbReference>
<dbReference type="CDD" id="cd10449">
    <property type="entry name" value="GIY-YIG_SLX1_like"/>
    <property type="match status" value="1"/>
</dbReference>
<sequence>MEYVVYILFSVAADRYYVGQTNNIEKRLATHNSGSKKYTSKGRPWILVRTYPCSDRSEAVRLEGRIKKRGIKRYLDEK</sequence>
<keyword evidence="3" id="KW-0540">Nuclease</keyword>
<proteinExistence type="inferred from homology"/>
<feature type="domain" description="GIY-YIG" evidence="2">
    <location>
        <begin position="1"/>
        <end position="77"/>
    </location>
</feature>
<evidence type="ECO:0000313" key="3">
    <source>
        <dbReference type="EMBL" id="TQO37613.1"/>
    </source>
</evidence>
<dbReference type="InterPro" id="IPR000305">
    <property type="entry name" value="GIY-YIG_endonuc"/>
</dbReference>
<organism evidence="3 4">
    <name type="scientific">Arenibacter algicola</name>
    <dbReference type="NCBI Taxonomy" id="616991"/>
    <lineage>
        <taxon>Bacteria</taxon>
        <taxon>Pseudomonadati</taxon>
        <taxon>Bacteroidota</taxon>
        <taxon>Flavobacteriia</taxon>
        <taxon>Flavobacteriales</taxon>
        <taxon>Flavobacteriaceae</taxon>
        <taxon>Arenibacter</taxon>
    </lineage>
</organism>
<dbReference type="Pfam" id="PF01541">
    <property type="entry name" value="GIY-YIG"/>
    <property type="match status" value="1"/>
</dbReference>